<dbReference type="SUPFAM" id="SSF46785">
    <property type="entry name" value="Winged helix' DNA-binding domain"/>
    <property type="match status" value="1"/>
</dbReference>
<dbReference type="Gene3D" id="3.40.50.300">
    <property type="entry name" value="P-loop containing nucleotide triphosphate hydrolases"/>
    <property type="match status" value="1"/>
</dbReference>
<evidence type="ECO:0000259" key="8">
    <source>
        <dbReference type="PROSITE" id="PS51372"/>
    </source>
</evidence>
<dbReference type="GO" id="GO:0009401">
    <property type="term" value="P:phosphoenolpyruvate-dependent sugar phosphotransferase system"/>
    <property type="evidence" value="ECO:0007669"/>
    <property type="project" value="InterPro"/>
</dbReference>
<dbReference type="GO" id="GO:0016020">
    <property type="term" value="C:membrane"/>
    <property type="evidence" value="ECO:0007669"/>
    <property type="project" value="InterPro"/>
</dbReference>
<feature type="domain" description="PRD" evidence="8">
    <location>
        <begin position="448"/>
        <end position="553"/>
    </location>
</feature>
<dbReference type="GO" id="GO:0006355">
    <property type="term" value="P:regulation of DNA-templated transcription"/>
    <property type="evidence" value="ECO:0007669"/>
    <property type="project" value="InterPro"/>
</dbReference>
<dbReference type="InterPro" id="IPR033887">
    <property type="entry name" value="PTS_IIA_man"/>
</dbReference>
<dbReference type="InterPro" id="IPR002078">
    <property type="entry name" value="Sigma_54_int"/>
</dbReference>
<evidence type="ECO:0000256" key="3">
    <source>
        <dbReference type="ARBA" id="ARBA00022777"/>
    </source>
</evidence>
<evidence type="ECO:0000256" key="2">
    <source>
        <dbReference type="ARBA" id="ARBA00022741"/>
    </source>
</evidence>
<dbReference type="InterPro" id="IPR036662">
    <property type="entry name" value="PTS_EIIA_man-typ_sf"/>
</dbReference>
<evidence type="ECO:0000313" key="9">
    <source>
        <dbReference type="EMBL" id="MSV25291.1"/>
    </source>
</evidence>
<dbReference type="Gene3D" id="3.40.50.510">
    <property type="entry name" value="Phosphotransferase system, mannose-type IIA component"/>
    <property type="match status" value="1"/>
</dbReference>
<dbReference type="PROSITE" id="PS51372">
    <property type="entry name" value="PRD_2"/>
    <property type="match status" value="2"/>
</dbReference>
<dbReference type="AlphaFoldDB" id="A0A6I2V065"/>
<feature type="domain" description="PTS EIIA type-4" evidence="7">
    <location>
        <begin position="557"/>
        <end position="680"/>
    </location>
</feature>
<dbReference type="InterPro" id="IPR003593">
    <property type="entry name" value="AAA+_ATPase"/>
</dbReference>
<dbReference type="Proteomes" id="UP000430222">
    <property type="component" value="Unassembled WGS sequence"/>
</dbReference>
<dbReference type="CDD" id="cd00006">
    <property type="entry name" value="PTS_IIA_man"/>
    <property type="match status" value="1"/>
</dbReference>
<feature type="domain" description="PRD" evidence="8">
    <location>
        <begin position="801"/>
        <end position="907"/>
    </location>
</feature>
<organism evidence="9 10">
    <name type="scientific">Selenomonas montiformis</name>
    <dbReference type="NCBI Taxonomy" id="2652285"/>
    <lineage>
        <taxon>Bacteria</taxon>
        <taxon>Bacillati</taxon>
        <taxon>Bacillota</taxon>
        <taxon>Negativicutes</taxon>
        <taxon>Selenomonadales</taxon>
        <taxon>Selenomonadaceae</taxon>
        <taxon>Selenomonas</taxon>
    </lineage>
</organism>
<gene>
    <name evidence="9" type="ORF">FYJ78_08890</name>
</gene>
<dbReference type="Pfam" id="PF03610">
    <property type="entry name" value="EIIA-man"/>
    <property type="match status" value="1"/>
</dbReference>
<evidence type="ECO:0000259" key="7">
    <source>
        <dbReference type="PROSITE" id="PS51096"/>
    </source>
</evidence>
<dbReference type="SUPFAM" id="SSF63520">
    <property type="entry name" value="PTS-regulatory domain, PRD"/>
    <property type="match status" value="2"/>
</dbReference>
<dbReference type="InterPro" id="IPR004701">
    <property type="entry name" value="PTS_EIIA_man-typ"/>
</dbReference>
<accession>A0A6I2V065</accession>
<dbReference type="SUPFAM" id="SSF53062">
    <property type="entry name" value="PTS system fructose IIA component-like"/>
    <property type="match status" value="1"/>
</dbReference>
<evidence type="ECO:0000259" key="6">
    <source>
        <dbReference type="PROSITE" id="PS50045"/>
    </source>
</evidence>
<dbReference type="Gene3D" id="1.10.1790.10">
    <property type="entry name" value="PRD domain"/>
    <property type="match status" value="2"/>
</dbReference>
<dbReference type="GO" id="GO:0003677">
    <property type="term" value="F:DNA binding"/>
    <property type="evidence" value="ECO:0007669"/>
    <property type="project" value="UniProtKB-KW"/>
</dbReference>
<dbReference type="InterPro" id="IPR027417">
    <property type="entry name" value="P-loop_NTPase"/>
</dbReference>
<keyword evidence="1" id="KW-0808">Transferase</keyword>
<evidence type="ECO:0000256" key="4">
    <source>
        <dbReference type="ARBA" id="ARBA00022840"/>
    </source>
</evidence>
<dbReference type="PROSITE" id="PS51096">
    <property type="entry name" value="PTS_EIIA_TYPE_4"/>
    <property type="match status" value="1"/>
</dbReference>
<evidence type="ECO:0000256" key="1">
    <source>
        <dbReference type="ARBA" id="ARBA00022679"/>
    </source>
</evidence>
<reference evidence="9 10" key="1">
    <citation type="submission" date="2019-08" db="EMBL/GenBank/DDBJ databases">
        <title>In-depth cultivation of the pig gut microbiome towards novel bacterial diversity and tailored functional studies.</title>
        <authorList>
            <person name="Wylensek D."/>
            <person name="Hitch T.C.A."/>
            <person name="Clavel T."/>
        </authorList>
    </citation>
    <scope>NUCLEOTIDE SEQUENCE [LARGE SCALE GENOMIC DNA]</scope>
    <source>
        <strain evidence="10">WCA-380-WT-3B3</strain>
    </source>
</reference>
<sequence length="911" mass="103486">MRLRQKKWVSDLSRCDDIFQEIQTCPEASTGITAQELCSRTSLDRAGASRYLNQLCRTGKLEKMNGRPVRYRLRRKNGEGQEDGEDLPRIVGMDGSLKMAVRQAKAAILYPPYGLHTLILGETGVGKSMFAEAMHDFACRSGVIREDAPFIRFNCADYADNPQLLVAQIFGVKKGAYSGAEKDRTGLLQEADGGMFFLDEVHRLPPQGQEMLFTFIDKGAYRPLGDTGAMRKASVRIVAATTEDPRSSLLGTFTRRIPMTITLPPLRERTIEERFALVKHFLCMEAGRLQHEIYAEYHAVLSFLLYDCPNNIGQLRSDVQLACAQAFLVHRPDPSSYVLIRQEDLQARVKRGILHFAERRGEIQEFLDQNEDIMVFRPDGNEHQPVASGASNSLDFYSVIACRADKLRAQGMTESEVRALVNVDIEQHFRRYLSDLPERFRRDELAKVVPGEVIDLAEELLLMAEKELEREFDEKVYYGLTLHLSKSLERIRYGSPIYHPQLNHVRKQYRQEFQTAMHLAHLIEDRFQIEVPLDEIGYIAMFLIPSGTRGEENPQAMVQILVLMHGPAVASGMAEVANTLAGIAVAKSLDMPLSMKVEDIYEQVRLLLRQLPLERGFLLLVDMGSLSNFAGLLQEEFGVPIRCLDMVSTPIVIEACRKAAEGCSLEEIYRDCRETGRYRLQPVPDGTKKPWMIVTACFTGTGTARYLKEYLEKELDGQDMAIEALNILDRNDFCCRMQTLSKNWQIVAVVGTVNFPVDRIPFFPAADILAGSGLGALRRILKERRDDERIRQSLQAHLKGMDVGRDLDQAKRFLQVMKRRLNLNLTQDVCTGIAIHLLFMIDRILNQRVPCDFPNCAKYEEEHLQAFAAAREGVQALEKEHRMVIPDEEIAFLVRMCLENHQECRMDENSV</sequence>
<feature type="domain" description="Sigma-54 factor interaction" evidence="6">
    <location>
        <begin position="90"/>
        <end position="324"/>
    </location>
</feature>
<dbReference type="GO" id="GO:0005524">
    <property type="term" value="F:ATP binding"/>
    <property type="evidence" value="ECO:0007669"/>
    <property type="project" value="UniProtKB-KW"/>
</dbReference>
<dbReference type="Pfam" id="PF00158">
    <property type="entry name" value="Sigma54_activat"/>
    <property type="match status" value="1"/>
</dbReference>
<keyword evidence="5" id="KW-0238">DNA-binding</keyword>
<dbReference type="SUPFAM" id="SSF52540">
    <property type="entry name" value="P-loop containing nucleoside triphosphate hydrolases"/>
    <property type="match status" value="1"/>
</dbReference>
<keyword evidence="4" id="KW-0067">ATP-binding</keyword>
<comment type="caution">
    <text evidence="9">The sequence shown here is derived from an EMBL/GenBank/DDBJ whole genome shotgun (WGS) entry which is preliminary data.</text>
</comment>
<name>A0A6I2V065_9FIRM</name>
<dbReference type="PANTHER" id="PTHR32071">
    <property type="entry name" value="TRANSCRIPTIONAL REGULATORY PROTEIN"/>
    <property type="match status" value="1"/>
</dbReference>
<evidence type="ECO:0000313" key="10">
    <source>
        <dbReference type="Proteomes" id="UP000430222"/>
    </source>
</evidence>
<keyword evidence="10" id="KW-1185">Reference proteome</keyword>
<dbReference type="PANTHER" id="PTHR32071:SF38">
    <property type="entry name" value="PSP OPERON TRANSCRIPTIONAL ACTIVATOR"/>
    <property type="match status" value="1"/>
</dbReference>
<dbReference type="InterPro" id="IPR011608">
    <property type="entry name" value="PRD"/>
</dbReference>
<protein>
    <submittedName>
        <fullName evidence="9">PRD domain-containing protein</fullName>
    </submittedName>
</protein>
<dbReference type="GO" id="GO:0016301">
    <property type="term" value="F:kinase activity"/>
    <property type="evidence" value="ECO:0007669"/>
    <property type="project" value="UniProtKB-KW"/>
</dbReference>
<keyword evidence="2" id="KW-0547">Nucleotide-binding</keyword>
<keyword evidence="3" id="KW-0418">Kinase</keyword>
<dbReference type="PROSITE" id="PS00676">
    <property type="entry name" value="SIGMA54_INTERACT_2"/>
    <property type="match status" value="1"/>
</dbReference>
<dbReference type="EMBL" id="VUNL01000009">
    <property type="protein sequence ID" value="MSV25291.1"/>
    <property type="molecule type" value="Genomic_DNA"/>
</dbReference>
<dbReference type="InterPro" id="IPR025943">
    <property type="entry name" value="Sigma_54_int_dom_ATP-bd_2"/>
</dbReference>
<dbReference type="CDD" id="cd00009">
    <property type="entry name" value="AAA"/>
    <property type="match status" value="1"/>
</dbReference>
<dbReference type="InterPro" id="IPR036634">
    <property type="entry name" value="PRD_sf"/>
</dbReference>
<dbReference type="PROSITE" id="PS50045">
    <property type="entry name" value="SIGMA54_INTERACT_4"/>
    <property type="match status" value="1"/>
</dbReference>
<proteinExistence type="predicted"/>
<dbReference type="InterPro" id="IPR036390">
    <property type="entry name" value="WH_DNA-bd_sf"/>
</dbReference>
<dbReference type="SMART" id="SM00382">
    <property type="entry name" value="AAA"/>
    <property type="match status" value="1"/>
</dbReference>
<dbReference type="Pfam" id="PF00874">
    <property type="entry name" value="PRD"/>
    <property type="match status" value="2"/>
</dbReference>
<evidence type="ECO:0000256" key="5">
    <source>
        <dbReference type="ARBA" id="ARBA00023125"/>
    </source>
</evidence>